<protein>
    <submittedName>
        <fullName evidence="1">Uncharacterized protein</fullName>
    </submittedName>
</protein>
<gene>
    <name evidence="1" type="ORF">GHNINEIG_02132</name>
</gene>
<name>A0A4P7P1R1_9GAMM</name>
<evidence type="ECO:0000313" key="1">
    <source>
        <dbReference type="EMBL" id="QBZ84057.1"/>
    </source>
</evidence>
<sequence length="122" mass="13919">MFYSTLEQDIIHSDPVATPFSFHYGEDVLVGRCLFKEGLSVYCPNKGTKAFHYSRQQKLKDCYIQVDGVTVYICSLVVSQLQEIGTEYVYRLKIKSILPAEKEKLLHLYEKKSVDPEACSAS</sequence>
<reference evidence="1 2" key="1">
    <citation type="submission" date="2018-08" db="EMBL/GenBank/DDBJ databases">
        <title>Horizontal acquisition of hydrogen conversion ability and other habitat adaptations in Hydrogenovibrio crunogenus strains.</title>
        <authorList>
            <person name="Gonnella G."/>
            <person name="Adam N."/>
            <person name="Perner M."/>
        </authorList>
    </citation>
    <scope>NUCLEOTIDE SEQUENCE [LARGE SCALE GENOMIC DNA]</scope>
    <source>
        <strain evidence="1 2">SP-41</strain>
    </source>
</reference>
<dbReference type="EMBL" id="CP032096">
    <property type="protein sequence ID" value="QBZ84057.1"/>
    <property type="molecule type" value="Genomic_DNA"/>
</dbReference>
<evidence type="ECO:0000313" key="2">
    <source>
        <dbReference type="Proteomes" id="UP000296201"/>
    </source>
</evidence>
<dbReference type="OrthoDB" id="5612615at2"/>
<accession>A0A4P7P1R1</accession>
<dbReference type="Proteomes" id="UP000296201">
    <property type="component" value="Chromosome"/>
</dbReference>
<dbReference type="AlphaFoldDB" id="A0A4P7P1R1"/>
<dbReference type="RefSeq" id="WP_135796625.1">
    <property type="nucleotide sequence ID" value="NZ_CP032096.1"/>
</dbReference>
<organism evidence="1 2">
    <name type="scientific">Hydrogenovibrio crunogenus</name>
    <dbReference type="NCBI Taxonomy" id="39765"/>
    <lineage>
        <taxon>Bacteria</taxon>
        <taxon>Pseudomonadati</taxon>
        <taxon>Pseudomonadota</taxon>
        <taxon>Gammaproteobacteria</taxon>
        <taxon>Thiotrichales</taxon>
        <taxon>Piscirickettsiaceae</taxon>
        <taxon>Hydrogenovibrio</taxon>
    </lineage>
</organism>
<proteinExistence type="predicted"/>
<keyword evidence="2" id="KW-1185">Reference proteome</keyword>